<sequence>MACLLGARSGAYPLWYESDEQQRRQAMGMLPIGNPKITPFSSLLLLKVAQGHPSLSRIETEAIFRF</sequence>
<evidence type="ECO:0000313" key="2">
    <source>
        <dbReference type="Proteomes" id="UP000178820"/>
    </source>
</evidence>
<comment type="caution">
    <text evidence="1">The sequence shown here is derived from an EMBL/GenBank/DDBJ whole genome shotgun (WGS) entry which is preliminary data.</text>
</comment>
<proteinExistence type="predicted"/>
<evidence type="ECO:0000313" key="1">
    <source>
        <dbReference type="EMBL" id="OGZ68773.1"/>
    </source>
</evidence>
<name>A0A1G2I1X6_9BACT</name>
<dbReference type="EMBL" id="MHOT01000018">
    <property type="protein sequence ID" value="OGZ68773.1"/>
    <property type="molecule type" value="Genomic_DNA"/>
</dbReference>
<gene>
    <name evidence="1" type="ORF">A3D44_02135</name>
</gene>
<reference evidence="1 2" key="1">
    <citation type="journal article" date="2016" name="Nat. Commun.">
        <title>Thousands of microbial genomes shed light on interconnected biogeochemical processes in an aquifer system.</title>
        <authorList>
            <person name="Anantharaman K."/>
            <person name="Brown C.T."/>
            <person name="Hug L.A."/>
            <person name="Sharon I."/>
            <person name="Castelle C.J."/>
            <person name="Probst A.J."/>
            <person name="Thomas B.C."/>
            <person name="Singh A."/>
            <person name="Wilkins M.J."/>
            <person name="Karaoz U."/>
            <person name="Brodie E.L."/>
            <person name="Williams K.H."/>
            <person name="Hubbard S.S."/>
            <person name="Banfield J.F."/>
        </authorList>
    </citation>
    <scope>NUCLEOTIDE SEQUENCE [LARGE SCALE GENOMIC DNA]</scope>
</reference>
<dbReference type="Proteomes" id="UP000178820">
    <property type="component" value="Unassembled WGS sequence"/>
</dbReference>
<organism evidence="1 2">
    <name type="scientific">Candidatus Staskawiczbacteria bacterium RIFCSPHIGHO2_02_FULL_42_22</name>
    <dbReference type="NCBI Taxonomy" id="1802207"/>
    <lineage>
        <taxon>Bacteria</taxon>
        <taxon>Candidatus Staskawicziibacteriota</taxon>
    </lineage>
</organism>
<accession>A0A1G2I1X6</accession>
<protein>
    <submittedName>
        <fullName evidence="1">Uncharacterized protein</fullName>
    </submittedName>
</protein>
<dbReference type="AlphaFoldDB" id="A0A1G2I1X6"/>